<feature type="signal peptide" evidence="1">
    <location>
        <begin position="1"/>
        <end position="24"/>
    </location>
</feature>
<name>A0A073J0R4_9RHOB</name>
<gene>
    <name evidence="2" type="ORF">SUH3_20890</name>
</gene>
<dbReference type="Proteomes" id="UP000027746">
    <property type="component" value="Unassembled WGS sequence"/>
</dbReference>
<keyword evidence="1" id="KW-0732">Signal</keyword>
<dbReference type="EMBL" id="JAMD01000006">
    <property type="protein sequence ID" value="KEJ95445.1"/>
    <property type="molecule type" value="Genomic_DNA"/>
</dbReference>
<evidence type="ECO:0000256" key="1">
    <source>
        <dbReference type="SAM" id="SignalP"/>
    </source>
</evidence>
<dbReference type="InterPro" id="IPR032347">
    <property type="entry name" value="DUF4864"/>
</dbReference>
<protein>
    <recommendedName>
        <fullName evidence="4">DUF4864 domain-containing protein</fullName>
    </recommendedName>
</protein>
<proteinExistence type="predicted"/>
<organism evidence="2 3">
    <name type="scientific">Pseudosulfitobacter pseudonitzschiae</name>
    <dbReference type="NCBI Taxonomy" id="1402135"/>
    <lineage>
        <taxon>Bacteria</taxon>
        <taxon>Pseudomonadati</taxon>
        <taxon>Pseudomonadota</taxon>
        <taxon>Alphaproteobacteria</taxon>
        <taxon>Rhodobacterales</taxon>
        <taxon>Roseobacteraceae</taxon>
        <taxon>Pseudosulfitobacter</taxon>
    </lineage>
</organism>
<dbReference type="OrthoDB" id="9130422at2"/>
<dbReference type="AlphaFoldDB" id="A0A073J0R4"/>
<feature type="chain" id="PRO_5001692010" description="DUF4864 domain-containing protein" evidence="1">
    <location>
        <begin position="25"/>
        <end position="137"/>
    </location>
</feature>
<reference evidence="2 3" key="1">
    <citation type="submission" date="2014-01" db="EMBL/GenBank/DDBJ databases">
        <title>Sulfitobacter sp. H3 (MCCC 1A00686) Genome Sequencing.</title>
        <authorList>
            <person name="Lai Q."/>
            <person name="Hong Z."/>
        </authorList>
    </citation>
    <scope>NUCLEOTIDE SEQUENCE [LARGE SCALE GENOMIC DNA]</scope>
    <source>
        <strain evidence="2 3">H3</strain>
    </source>
</reference>
<evidence type="ECO:0000313" key="2">
    <source>
        <dbReference type="EMBL" id="KEJ95445.1"/>
    </source>
</evidence>
<dbReference type="Pfam" id="PF16156">
    <property type="entry name" value="DUF4864"/>
    <property type="match status" value="1"/>
</dbReference>
<keyword evidence="3" id="KW-1185">Reference proteome</keyword>
<evidence type="ECO:0008006" key="4">
    <source>
        <dbReference type="Google" id="ProtNLM"/>
    </source>
</evidence>
<dbReference type="RefSeq" id="WP_037926612.1">
    <property type="nucleotide sequence ID" value="NZ_FQVP01000002.1"/>
</dbReference>
<evidence type="ECO:0000313" key="3">
    <source>
        <dbReference type="Proteomes" id="UP000027746"/>
    </source>
</evidence>
<accession>A0A073J0R4</accession>
<comment type="caution">
    <text evidence="2">The sequence shown here is derived from an EMBL/GenBank/DDBJ whole genome shotgun (WGS) entry which is preliminary data.</text>
</comment>
<sequence>MFRFILPALIALTLSLTVPVSVQAQETAITDTIGRQIEAFQADDFDQAFGFASPSLQSMFRTPENFRQMVTQGYPMVWRPAQVEYLDQRTEDGTVGQKVMITDQKGGVHVLDYRMLQTEEGWKINGVTLLDSSAVAV</sequence>